<sequence>MLKMSKDDKYLQLAFDRQLVSVMNRTKWRELVDILGSNPDFTPQIRLKYIDGKAPDRFSYLDSYLIKFGGFTRAIEWFEINPILRERVGLLVAHKETDFSDWVREALTSYFIPFVEADCLFRINGYLQPSVV</sequence>
<comment type="caution">
    <text evidence="1">The sequence shown here is derived from an EMBL/GenBank/DDBJ whole genome shotgun (WGS) entry which is preliminary data.</text>
</comment>
<dbReference type="InterPro" id="IPR046500">
    <property type="entry name" value="DUF6678"/>
</dbReference>
<dbReference type="AlphaFoldDB" id="A0A699WFW6"/>
<gene>
    <name evidence="1" type="ORF">Tci_915213</name>
</gene>
<protein>
    <submittedName>
        <fullName evidence="1">Uncharacterized protein</fullName>
    </submittedName>
</protein>
<dbReference type="Pfam" id="PF20383">
    <property type="entry name" value="DUF6678"/>
    <property type="match status" value="1"/>
</dbReference>
<reference evidence="1" key="1">
    <citation type="journal article" date="2019" name="Sci. Rep.">
        <title>Draft genome of Tanacetum cinerariifolium, the natural source of mosquito coil.</title>
        <authorList>
            <person name="Yamashiro T."/>
            <person name="Shiraishi A."/>
            <person name="Satake H."/>
            <person name="Nakayama K."/>
        </authorList>
    </citation>
    <scope>NUCLEOTIDE SEQUENCE</scope>
</reference>
<name>A0A699WFW6_TANCI</name>
<dbReference type="EMBL" id="BKCJ011593485">
    <property type="protein sequence ID" value="GFD43244.1"/>
    <property type="molecule type" value="Genomic_DNA"/>
</dbReference>
<evidence type="ECO:0000313" key="1">
    <source>
        <dbReference type="EMBL" id="GFD43244.1"/>
    </source>
</evidence>
<accession>A0A699WFW6</accession>
<organism evidence="1">
    <name type="scientific">Tanacetum cinerariifolium</name>
    <name type="common">Dalmatian daisy</name>
    <name type="synonym">Chrysanthemum cinerariifolium</name>
    <dbReference type="NCBI Taxonomy" id="118510"/>
    <lineage>
        <taxon>Eukaryota</taxon>
        <taxon>Viridiplantae</taxon>
        <taxon>Streptophyta</taxon>
        <taxon>Embryophyta</taxon>
        <taxon>Tracheophyta</taxon>
        <taxon>Spermatophyta</taxon>
        <taxon>Magnoliopsida</taxon>
        <taxon>eudicotyledons</taxon>
        <taxon>Gunneridae</taxon>
        <taxon>Pentapetalae</taxon>
        <taxon>asterids</taxon>
        <taxon>campanulids</taxon>
        <taxon>Asterales</taxon>
        <taxon>Asteraceae</taxon>
        <taxon>Asteroideae</taxon>
        <taxon>Anthemideae</taxon>
        <taxon>Anthemidinae</taxon>
        <taxon>Tanacetum</taxon>
    </lineage>
</organism>
<proteinExistence type="predicted"/>